<dbReference type="Proteomes" id="UP000004995">
    <property type="component" value="Unassembled WGS sequence"/>
</dbReference>
<reference evidence="1" key="2">
    <citation type="submission" date="2018-08" db="UniProtKB">
        <authorList>
            <consortium name="EnsemblPlants"/>
        </authorList>
    </citation>
    <scope>IDENTIFICATION</scope>
    <source>
        <strain evidence="1">Yugu1</strain>
    </source>
</reference>
<sequence>MSVLYRKDLVKLDGSDPMLLYGYGSYRFALTRVSEDPDYLW</sequence>
<organism evidence="1 2">
    <name type="scientific">Setaria italica</name>
    <name type="common">Foxtail millet</name>
    <name type="synonym">Panicum italicum</name>
    <dbReference type="NCBI Taxonomy" id="4555"/>
    <lineage>
        <taxon>Eukaryota</taxon>
        <taxon>Viridiplantae</taxon>
        <taxon>Streptophyta</taxon>
        <taxon>Embryophyta</taxon>
        <taxon>Tracheophyta</taxon>
        <taxon>Spermatophyta</taxon>
        <taxon>Magnoliopsida</taxon>
        <taxon>Liliopsida</taxon>
        <taxon>Poales</taxon>
        <taxon>Poaceae</taxon>
        <taxon>PACMAD clade</taxon>
        <taxon>Panicoideae</taxon>
        <taxon>Panicodae</taxon>
        <taxon>Paniceae</taxon>
        <taxon>Cenchrinae</taxon>
        <taxon>Setaria</taxon>
    </lineage>
</organism>
<dbReference type="EnsemblPlants" id="KQK86450">
    <property type="protein sequence ID" value="KQK86450"/>
    <property type="gene ID" value="SETIT_040764mg"/>
</dbReference>
<dbReference type="HOGENOM" id="CLU_3280514_0_0_1"/>
<protein>
    <submittedName>
        <fullName evidence="1">Uncharacterized protein</fullName>
    </submittedName>
</protein>
<evidence type="ECO:0000313" key="2">
    <source>
        <dbReference type="Proteomes" id="UP000004995"/>
    </source>
</evidence>
<dbReference type="InParanoid" id="K4APB6"/>
<dbReference type="InterPro" id="IPR029058">
    <property type="entry name" value="AB_hydrolase_fold"/>
</dbReference>
<dbReference type="EMBL" id="AGNK02005304">
    <property type="status" value="NOT_ANNOTATED_CDS"/>
    <property type="molecule type" value="Genomic_DNA"/>
</dbReference>
<dbReference type="Gramene" id="KQK86450">
    <property type="protein sequence ID" value="KQK86450"/>
    <property type="gene ID" value="SETIT_040764mg"/>
</dbReference>
<keyword evidence="2" id="KW-1185">Reference proteome</keyword>
<name>K4APB6_SETIT</name>
<dbReference type="AlphaFoldDB" id="K4APB6"/>
<accession>K4APB6</accession>
<reference evidence="2" key="1">
    <citation type="journal article" date="2012" name="Nat. Biotechnol.">
        <title>Reference genome sequence of the model plant Setaria.</title>
        <authorList>
            <person name="Bennetzen J.L."/>
            <person name="Schmutz J."/>
            <person name="Wang H."/>
            <person name="Percifield R."/>
            <person name="Hawkins J."/>
            <person name="Pontaroli A.C."/>
            <person name="Estep M."/>
            <person name="Feng L."/>
            <person name="Vaughn J.N."/>
            <person name="Grimwood J."/>
            <person name="Jenkins J."/>
            <person name="Barry K."/>
            <person name="Lindquist E."/>
            <person name="Hellsten U."/>
            <person name="Deshpande S."/>
            <person name="Wang X."/>
            <person name="Wu X."/>
            <person name="Mitros T."/>
            <person name="Triplett J."/>
            <person name="Yang X."/>
            <person name="Ye C.Y."/>
            <person name="Mauro-Herrera M."/>
            <person name="Wang L."/>
            <person name="Li P."/>
            <person name="Sharma M."/>
            <person name="Sharma R."/>
            <person name="Ronald P.C."/>
            <person name="Panaud O."/>
            <person name="Kellogg E.A."/>
            <person name="Brutnell T.P."/>
            <person name="Doust A.N."/>
            <person name="Tuskan G.A."/>
            <person name="Rokhsar D."/>
            <person name="Devos K.M."/>
        </authorList>
    </citation>
    <scope>NUCLEOTIDE SEQUENCE [LARGE SCALE GENOMIC DNA]</scope>
    <source>
        <strain evidence="2">cv. Yugu1</strain>
    </source>
</reference>
<evidence type="ECO:0000313" key="1">
    <source>
        <dbReference type="EnsemblPlants" id="KQK86450"/>
    </source>
</evidence>
<proteinExistence type="predicted"/>
<dbReference type="Gene3D" id="3.40.50.1820">
    <property type="entry name" value="alpha/beta hydrolase"/>
    <property type="match status" value="1"/>
</dbReference>